<evidence type="ECO:0000256" key="5">
    <source>
        <dbReference type="PROSITE-ProRule" id="PRU00409"/>
    </source>
</evidence>
<dbReference type="GO" id="GO:0005524">
    <property type="term" value="F:ATP binding"/>
    <property type="evidence" value="ECO:0007669"/>
    <property type="project" value="UniProtKB-UniRule"/>
</dbReference>
<dbReference type="Pfam" id="PF02786">
    <property type="entry name" value="CPSase_L_D2"/>
    <property type="match status" value="1"/>
</dbReference>
<dbReference type="EMBL" id="FRFE01000010">
    <property type="protein sequence ID" value="SHO48552.1"/>
    <property type="molecule type" value="Genomic_DNA"/>
</dbReference>
<dbReference type="PROSITE" id="PS00866">
    <property type="entry name" value="CPSASE_1"/>
    <property type="match status" value="1"/>
</dbReference>
<evidence type="ECO:0000256" key="4">
    <source>
        <dbReference type="ARBA" id="ARBA00023267"/>
    </source>
</evidence>
<dbReference type="InterPro" id="IPR016185">
    <property type="entry name" value="PreATP-grasp_dom_sf"/>
</dbReference>
<dbReference type="SUPFAM" id="SSF56059">
    <property type="entry name" value="Glutathione synthetase ATP-binding domain-like"/>
    <property type="match status" value="1"/>
</dbReference>
<dbReference type="FunFam" id="3.40.50.20:FF:000010">
    <property type="entry name" value="Propionyl-CoA carboxylase subunit alpha"/>
    <property type="match status" value="1"/>
</dbReference>
<dbReference type="Gene3D" id="3.30.470.20">
    <property type="entry name" value="ATP-grasp fold, B domain"/>
    <property type="match status" value="1"/>
</dbReference>
<evidence type="ECO:0000256" key="3">
    <source>
        <dbReference type="ARBA" id="ARBA00022840"/>
    </source>
</evidence>
<proteinExistence type="predicted"/>
<dbReference type="SMART" id="SM00878">
    <property type="entry name" value="Biotin_carb_C"/>
    <property type="match status" value="1"/>
</dbReference>
<dbReference type="Pfam" id="PF00289">
    <property type="entry name" value="Biotin_carb_N"/>
    <property type="match status" value="1"/>
</dbReference>
<dbReference type="InterPro" id="IPR005479">
    <property type="entry name" value="CPAse_ATP-bd"/>
</dbReference>
<organism evidence="8 9">
    <name type="scientific">Desulfopila aestuarii DSM 18488</name>
    <dbReference type="NCBI Taxonomy" id="1121416"/>
    <lineage>
        <taxon>Bacteria</taxon>
        <taxon>Pseudomonadati</taxon>
        <taxon>Thermodesulfobacteriota</taxon>
        <taxon>Desulfobulbia</taxon>
        <taxon>Desulfobulbales</taxon>
        <taxon>Desulfocapsaceae</taxon>
        <taxon>Desulfopila</taxon>
    </lineage>
</organism>
<feature type="domain" description="Biotin carboxylation" evidence="7">
    <location>
        <begin position="19"/>
        <end position="467"/>
    </location>
</feature>
<dbReference type="InterPro" id="IPR051602">
    <property type="entry name" value="ACC_Biotin_Carboxylase"/>
</dbReference>
<protein>
    <submittedName>
        <fullName evidence="8">Acetyl-CoA carboxylase, biotin carboxylase subunit</fullName>
    </submittedName>
</protein>
<dbReference type="PROSITE" id="PS50979">
    <property type="entry name" value="BC"/>
    <property type="match status" value="1"/>
</dbReference>
<dbReference type="STRING" id="1121416.SAMN02745220_02363"/>
<dbReference type="SUPFAM" id="SSF51246">
    <property type="entry name" value="Rudiment single hybrid motif"/>
    <property type="match status" value="1"/>
</dbReference>
<dbReference type="InterPro" id="IPR011054">
    <property type="entry name" value="Rudment_hybrid_motif"/>
</dbReference>
<feature type="domain" description="ATP-grasp" evidence="6">
    <location>
        <begin position="137"/>
        <end position="337"/>
    </location>
</feature>
<reference evidence="8 9" key="1">
    <citation type="submission" date="2016-12" db="EMBL/GenBank/DDBJ databases">
        <authorList>
            <person name="Song W.-J."/>
            <person name="Kurnit D.M."/>
        </authorList>
    </citation>
    <scope>NUCLEOTIDE SEQUENCE [LARGE SCALE GENOMIC DNA]</scope>
    <source>
        <strain evidence="8 9">DSM 18488</strain>
    </source>
</reference>
<dbReference type="AlphaFoldDB" id="A0A1M7Y7E0"/>
<dbReference type="Proteomes" id="UP000184603">
    <property type="component" value="Unassembled WGS sequence"/>
</dbReference>
<dbReference type="InterPro" id="IPR005481">
    <property type="entry name" value="BC-like_N"/>
</dbReference>
<dbReference type="PANTHER" id="PTHR48095">
    <property type="entry name" value="PYRUVATE CARBOXYLASE SUBUNIT A"/>
    <property type="match status" value="1"/>
</dbReference>
<evidence type="ECO:0000313" key="9">
    <source>
        <dbReference type="Proteomes" id="UP000184603"/>
    </source>
</evidence>
<keyword evidence="4" id="KW-0092">Biotin</keyword>
<evidence type="ECO:0000259" key="7">
    <source>
        <dbReference type="PROSITE" id="PS50979"/>
    </source>
</evidence>
<sequence length="498" mass="55494">MEICQPFLVFLQQHLREAVKKKILVANRGEIAIRLIRAIQELDCTAVAVYEKPDERSRHIRLADEAVLLGNGPRCDYLNIRKIIAAAKHTGADAIHPGYGFLAENPGFAKACEEEGIIFIGPSSKVIADLGNKVVARQIMADAGIPMVPGTKNLPHGEEGLQNAIEFGRKYGYPVMLKATSGGGGRGIRRIDTEDQLVNEIPVARAEAKAAFNDDSVYLEKVVLEPKHVEVQIIADKTGKTLHLGTRDCSIQRRNQKLIELAPSRVANPELLEEICQTAVKAAKAANYFNAGTVEFLIDKDLNYYFMEINTRIQVEHTVTEMVTGIDIVRNQIKLAFGYELSFGQEDVQIRGHAIEMRINAEDPKNNFMPEGGKKVSVYRSTGGFGVRLDGFVYQGYEIPEVYDSLLVKLTVHGFTWDETVGRVKRCLKNFAIVGPKTTIPFYLRIVDDPDFIKGDFNTSYLDTHPHLFHYEESIGEAGKLAKFIAEIHHRGENPFAS</sequence>
<dbReference type="PROSITE" id="PS50975">
    <property type="entry name" value="ATP_GRASP"/>
    <property type="match status" value="1"/>
</dbReference>
<dbReference type="InterPro" id="IPR005482">
    <property type="entry name" value="Biotin_COase_C"/>
</dbReference>
<dbReference type="GO" id="GO:0016874">
    <property type="term" value="F:ligase activity"/>
    <property type="evidence" value="ECO:0007669"/>
    <property type="project" value="UniProtKB-KW"/>
</dbReference>
<evidence type="ECO:0000256" key="1">
    <source>
        <dbReference type="ARBA" id="ARBA00022598"/>
    </source>
</evidence>
<evidence type="ECO:0000313" key="8">
    <source>
        <dbReference type="EMBL" id="SHO48552.1"/>
    </source>
</evidence>
<dbReference type="PANTHER" id="PTHR48095:SF1">
    <property type="entry name" value="BIOTIN CARBOXYLASE"/>
    <property type="match status" value="1"/>
</dbReference>
<dbReference type="PROSITE" id="PS00867">
    <property type="entry name" value="CPSASE_2"/>
    <property type="match status" value="1"/>
</dbReference>
<keyword evidence="1" id="KW-0436">Ligase</keyword>
<evidence type="ECO:0000259" key="6">
    <source>
        <dbReference type="PROSITE" id="PS50975"/>
    </source>
</evidence>
<keyword evidence="3 5" id="KW-0067">ATP-binding</keyword>
<dbReference type="Pfam" id="PF02785">
    <property type="entry name" value="Biotin_carb_C"/>
    <property type="match status" value="1"/>
</dbReference>
<name>A0A1M7Y7E0_9BACT</name>
<dbReference type="InterPro" id="IPR011761">
    <property type="entry name" value="ATP-grasp"/>
</dbReference>
<dbReference type="GO" id="GO:0046872">
    <property type="term" value="F:metal ion binding"/>
    <property type="evidence" value="ECO:0007669"/>
    <property type="project" value="InterPro"/>
</dbReference>
<dbReference type="SUPFAM" id="SSF52440">
    <property type="entry name" value="PreATP-grasp domain"/>
    <property type="match status" value="1"/>
</dbReference>
<evidence type="ECO:0000256" key="2">
    <source>
        <dbReference type="ARBA" id="ARBA00022741"/>
    </source>
</evidence>
<accession>A0A1M7Y7E0</accession>
<keyword evidence="9" id="KW-1185">Reference proteome</keyword>
<gene>
    <name evidence="8" type="ORF">SAMN02745220_02363</name>
</gene>
<keyword evidence="2 5" id="KW-0547">Nucleotide-binding</keyword>
<dbReference type="InterPro" id="IPR011764">
    <property type="entry name" value="Biotin_carboxylation_dom"/>
</dbReference>